<evidence type="ECO:0000313" key="4">
    <source>
        <dbReference type="EMBL" id="CAK7267002.1"/>
    </source>
</evidence>
<dbReference type="PROSITE" id="PS51384">
    <property type="entry name" value="FAD_FR"/>
    <property type="match status" value="1"/>
</dbReference>
<dbReference type="InterPro" id="IPR017927">
    <property type="entry name" value="FAD-bd_FR_type"/>
</dbReference>
<dbReference type="Proteomes" id="UP001642502">
    <property type="component" value="Unassembled WGS sequence"/>
</dbReference>
<proteinExistence type="predicted"/>
<protein>
    <recommendedName>
        <fullName evidence="3">FAD-binding FR-type domain-containing protein</fullName>
    </recommendedName>
</protein>
<dbReference type="PANTHER" id="PTHR46505">
    <property type="entry name" value="OXIDOREDUCTASE NAD-BINDING DOMAIN-CONTAINING PROTEIN 1"/>
    <property type="match status" value="1"/>
</dbReference>
<gene>
    <name evidence="4" type="ORF">SEPCBS119000_002316</name>
</gene>
<sequence length="297" mass="32377">MSDIKESHEERTAHAPREAVRLTVEVQQFRPGQWVDTFCPGITKAGGFTITSTPTKATSASPNRYIELSVKVSPENPVAAWLWQDERDILGQFLQVRVGGSFIFPPPKAPPSFVKDPSARVVFIAGGVGINPLVSMVAFLGELNMAGHVAGEAGDSGCEVIFLYSVRAGKHQVQEDAGEDGDKSVDVAQIPFLQRLTALYKSKAIRGHLKLFVTGGSRSYMDLPYNRGNVSFTRRRITTTDLDAAILDGDSGGGRKLEQTFVYICGVPTMTDAFIQHLTGKEGPRLAAHAVLCEKWW</sequence>
<dbReference type="SUPFAM" id="SSF63380">
    <property type="entry name" value="Riboflavin synthase domain-like"/>
    <property type="match status" value="1"/>
</dbReference>
<dbReference type="PANTHER" id="PTHR46505:SF1">
    <property type="entry name" value="OXIDOREDUCTASE NAD-BINDING DOMAIN-CONTAINING PROTEIN 1"/>
    <property type="match status" value="1"/>
</dbReference>
<keyword evidence="5" id="KW-1185">Reference proteome</keyword>
<feature type="domain" description="FAD-binding FR-type" evidence="3">
    <location>
        <begin position="1"/>
        <end position="107"/>
    </location>
</feature>
<reference evidence="4 5" key="1">
    <citation type="submission" date="2024-01" db="EMBL/GenBank/DDBJ databases">
        <authorList>
            <person name="Allen C."/>
            <person name="Tagirdzhanova G."/>
        </authorList>
    </citation>
    <scope>NUCLEOTIDE SEQUENCE [LARGE SCALE GENOMIC DNA]</scope>
    <source>
        <strain evidence="4 5">CBS 119000</strain>
    </source>
</reference>
<dbReference type="InterPro" id="IPR052128">
    <property type="entry name" value="Oxidoreductase_NAD-binding"/>
</dbReference>
<keyword evidence="1" id="KW-0560">Oxidoreductase</keyword>
<comment type="caution">
    <text evidence="4">The sequence shown here is derived from an EMBL/GenBank/DDBJ whole genome shotgun (WGS) entry which is preliminary data.</text>
</comment>
<name>A0ABP0DJ08_9PEZI</name>
<dbReference type="Gene3D" id="3.40.50.80">
    <property type="entry name" value="Nucleotide-binding domain of ferredoxin-NADP reductase (FNR) module"/>
    <property type="match status" value="1"/>
</dbReference>
<keyword evidence="2" id="KW-0520">NAD</keyword>
<evidence type="ECO:0000256" key="1">
    <source>
        <dbReference type="ARBA" id="ARBA00023002"/>
    </source>
</evidence>
<accession>A0ABP0DJ08</accession>
<dbReference type="InterPro" id="IPR039261">
    <property type="entry name" value="FNR_nucleotide-bd"/>
</dbReference>
<evidence type="ECO:0000256" key="2">
    <source>
        <dbReference type="ARBA" id="ARBA00023027"/>
    </source>
</evidence>
<dbReference type="CDD" id="cd00322">
    <property type="entry name" value="FNR_like"/>
    <property type="match status" value="1"/>
</dbReference>
<evidence type="ECO:0000313" key="5">
    <source>
        <dbReference type="Proteomes" id="UP001642502"/>
    </source>
</evidence>
<dbReference type="EMBL" id="CAWUON010000023">
    <property type="protein sequence ID" value="CAK7267002.1"/>
    <property type="molecule type" value="Genomic_DNA"/>
</dbReference>
<dbReference type="InterPro" id="IPR017938">
    <property type="entry name" value="Riboflavin_synthase-like_b-brl"/>
</dbReference>
<dbReference type="SUPFAM" id="SSF52343">
    <property type="entry name" value="Ferredoxin reductase-like, C-terminal NADP-linked domain"/>
    <property type="match status" value="1"/>
</dbReference>
<organism evidence="4 5">
    <name type="scientific">Sporothrix epigloea</name>
    <dbReference type="NCBI Taxonomy" id="1892477"/>
    <lineage>
        <taxon>Eukaryota</taxon>
        <taxon>Fungi</taxon>
        <taxon>Dikarya</taxon>
        <taxon>Ascomycota</taxon>
        <taxon>Pezizomycotina</taxon>
        <taxon>Sordariomycetes</taxon>
        <taxon>Sordariomycetidae</taxon>
        <taxon>Ophiostomatales</taxon>
        <taxon>Ophiostomataceae</taxon>
        <taxon>Sporothrix</taxon>
    </lineage>
</organism>
<evidence type="ECO:0000259" key="3">
    <source>
        <dbReference type="PROSITE" id="PS51384"/>
    </source>
</evidence>